<evidence type="ECO:0000256" key="3">
    <source>
        <dbReference type="SAM" id="MobiDB-lite"/>
    </source>
</evidence>
<dbReference type="Pfam" id="PF00561">
    <property type="entry name" value="Abhydrolase_1"/>
    <property type="match status" value="1"/>
</dbReference>
<sequence>MLHPLKDISLPYYAKYTKVETSEGININVLQAKDPTVTSDQPLMLFIHGFPESGLLSWHKQIPYFSNLGYNVIAPDLRGYNDSSKPSDPLRRKYAAQGAHVEDMAAILKHFLKNGTKATVVGHDFGGIIAWSVAGNFPDLVESLVILSAPKRSIKLSASELWQTLQPLRSWYAYYFQLPYLPERRVMSGDSEFFLSFTGLKELARQGHIGRPILDRYKQLFQTSISTMINIYRSSFAQSFIPNILSTIDPNKKSQAPTLVLVPKKDPFIHHLVLQKSFNHGIDEKVFGKSRIEYFENATHWINKEEPDRVNESILTFLKDSGATLSSVVRSKLTSEREELQKQKEKQEEKIKNESKMTPEELIIARTEEAARIKLEQEEAKKHAEELRMLKEREEAAQIEAEHIKSKKIADEKERQEQRRIDLENAVKQHEKLAAQSAQEQLATVEQDRQFEHAQSEMDKKILQEVADQDVRPVPTIDDDQFEKKILSESKNAETIVSHQIDAENERERKDFEVLNQVLTKNDDQ</sequence>
<dbReference type="PRINTS" id="PR00412">
    <property type="entry name" value="EPOXHYDRLASE"/>
</dbReference>
<dbReference type="PANTHER" id="PTHR43329">
    <property type="entry name" value="EPOXIDE HYDROLASE"/>
    <property type="match status" value="1"/>
</dbReference>
<feature type="region of interest" description="Disordered" evidence="3">
    <location>
        <begin position="332"/>
        <end position="356"/>
    </location>
</feature>
<keyword evidence="6" id="KW-1185">Reference proteome</keyword>
<feature type="compositionally biased region" description="Basic and acidic residues" evidence="3">
    <location>
        <begin position="333"/>
        <end position="356"/>
    </location>
</feature>
<evidence type="ECO:0000313" key="6">
    <source>
        <dbReference type="Proteomes" id="UP001431209"/>
    </source>
</evidence>
<gene>
    <name evidence="5" type="ORF">AKO1_006885</name>
</gene>
<accession>A0AAW2Z7A2</accession>
<dbReference type="SUPFAM" id="SSF53474">
    <property type="entry name" value="alpha/beta-Hydrolases"/>
    <property type="match status" value="1"/>
</dbReference>
<evidence type="ECO:0000256" key="1">
    <source>
        <dbReference type="ARBA" id="ARBA00022801"/>
    </source>
</evidence>
<organism evidence="5 6">
    <name type="scientific">Acrasis kona</name>
    <dbReference type="NCBI Taxonomy" id="1008807"/>
    <lineage>
        <taxon>Eukaryota</taxon>
        <taxon>Discoba</taxon>
        <taxon>Heterolobosea</taxon>
        <taxon>Tetramitia</taxon>
        <taxon>Eutetramitia</taxon>
        <taxon>Acrasidae</taxon>
        <taxon>Acrasis</taxon>
    </lineage>
</organism>
<dbReference type="Proteomes" id="UP001431209">
    <property type="component" value="Unassembled WGS sequence"/>
</dbReference>
<dbReference type="GO" id="GO:0016787">
    <property type="term" value="F:hydrolase activity"/>
    <property type="evidence" value="ECO:0007669"/>
    <property type="project" value="UniProtKB-KW"/>
</dbReference>
<dbReference type="PRINTS" id="PR00111">
    <property type="entry name" value="ABHYDROLASE"/>
</dbReference>
<comment type="caution">
    <text evidence="5">The sequence shown here is derived from an EMBL/GenBank/DDBJ whole genome shotgun (WGS) entry which is preliminary data.</text>
</comment>
<evidence type="ECO:0000256" key="2">
    <source>
        <dbReference type="ARBA" id="ARBA00038334"/>
    </source>
</evidence>
<dbReference type="Gene3D" id="3.40.50.1820">
    <property type="entry name" value="alpha/beta hydrolase"/>
    <property type="match status" value="1"/>
</dbReference>
<keyword evidence="1" id="KW-0378">Hydrolase</keyword>
<feature type="domain" description="AB hydrolase-1" evidence="4">
    <location>
        <begin position="42"/>
        <end position="307"/>
    </location>
</feature>
<dbReference type="InterPro" id="IPR000639">
    <property type="entry name" value="Epox_hydrolase-like"/>
</dbReference>
<evidence type="ECO:0000313" key="5">
    <source>
        <dbReference type="EMBL" id="KAL0485345.1"/>
    </source>
</evidence>
<evidence type="ECO:0000259" key="4">
    <source>
        <dbReference type="Pfam" id="PF00561"/>
    </source>
</evidence>
<proteinExistence type="inferred from homology"/>
<protein>
    <submittedName>
        <fullName evidence="5">YfhM</fullName>
    </submittedName>
</protein>
<dbReference type="InterPro" id="IPR000073">
    <property type="entry name" value="AB_hydrolase_1"/>
</dbReference>
<dbReference type="InterPro" id="IPR029058">
    <property type="entry name" value="AB_hydrolase_fold"/>
</dbReference>
<reference evidence="5 6" key="1">
    <citation type="submission" date="2024-03" db="EMBL/GenBank/DDBJ databases">
        <title>The Acrasis kona genome and developmental transcriptomes reveal deep origins of eukaryotic multicellular pathways.</title>
        <authorList>
            <person name="Sheikh S."/>
            <person name="Fu C.-J."/>
            <person name="Brown M.W."/>
            <person name="Baldauf S.L."/>
        </authorList>
    </citation>
    <scope>NUCLEOTIDE SEQUENCE [LARGE SCALE GENOMIC DNA]</scope>
    <source>
        <strain evidence="5 6">ATCC MYA-3509</strain>
    </source>
</reference>
<name>A0AAW2Z7A2_9EUKA</name>
<comment type="similarity">
    <text evidence="2">Belongs to the AB hydrolase superfamily. Epoxide hydrolase family.</text>
</comment>
<dbReference type="AlphaFoldDB" id="A0AAW2Z7A2"/>
<dbReference type="EMBL" id="JAOPGA020001128">
    <property type="protein sequence ID" value="KAL0485345.1"/>
    <property type="molecule type" value="Genomic_DNA"/>
</dbReference>